<dbReference type="AlphaFoldDB" id="A0A371R1I5"/>
<evidence type="ECO:0000313" key="4">
    <source>
        <dbReference type="Proteomes" id="UP000256877"/>
    </source>
</evidence>
<feature type="transmembrane region" description="Helical" evidence="1">
    <location>
        <begin position="12"/>
        <end position="30"/>
    </location>
</feature>
<dbReference type="EMBL" id="NMUF01000003">
    <property type="protein sequence ID" value="RFB00141.1"/>
    <property type="molecule type" value="Genomic_DNA"/>
</dbReference>
<evidence type="ECO:0000313" key="3">
    <source>
        <dbReference type="EMBL" id="RFB00141.1"/>
    </source>
</evidence>
<dbReference type="OrthoDB" id="386447at2157"/>
<evidence type="ECO:0000313" key="5">
    <source>
        <dbReference type="Proteomes" id="UP000257123"/>
    </source>
</evidence>
<reference evidence="4 5" key="1">
    <citation type="submission" date="2017-07" db="EMBL/GenBank/DDBJ databases">
        <title>Draft genome sequence of aerobic hyperthermophilic archaea, Pyrobaculum aerophilum YKB31 and YKB32.</title>
        <authorList>
            <person name="Mochizuki T."/>
            <person name="Berliner A.J."/>
            <person name="Yoshida-Takashima Y."/>
            <person name="Takaki Y."/>
            <person name="Nunoura T."/>
            <person name="Takai K."/>
        </authorList>
    </citation>
    <scope>NUCLEOTIDE SEQUENCE [LARGE SCALE GENOMIC DNA]</scope>
    <source>
        <strain evidence="2 5">YKB31</strain>
        <strain evidence="3 4">YKB32</strain>
    </source>
</reference>
<sequence>MDSLNVSLTEIAFFVIGLYILYASLLFFIGGTREREEARNQLFRALFAGVMFAAAMLATVFVGSATKLYVEATGIAPNCLKAFDTKAFDIWPLVESSEKALDCADDVFKRKFEEITSVYAGLFGTTTLTGLFGVTSPFSMGLFQVAMPFSGAANGALISLATAYAASKFAMGLILLAGLAAILIMIERLEALGAVLLGAAMAMPPALAAYADYIANIKVDVQAWNFGSVLNAVMPAADIAAAFALAISLAGAIMAAISYAFSKIPERLSVE</sequence>
<protein>
    <submittedName>
        <fullName evidence="2">Uncharacterized protein</fullName>
    </submittedName>
</protein>
<evidence type="ECO:0000313" key="2">
    <source>
        <dbReference type="EMBL" id="RFA97288.1"/>
    </source>
</evidence>
<proteinExistence type="predicted"/>
<feature type="transmembrane region" description="Helical" evidence="1">
    <location>
        <begin position="115"/>
        <end position="134"/>
    </location>
</feature>
<evidence type="ECO:0000256" key="1">
    <source>
        <dbReference type="SAM" id="Phobius"/>
    </source>
</evidence>
<comment type="caution">
    <text evidence="2">The sequence shown here is derived from an EMBL/GenBank/DDBJ whole genome shotgun (WGS) entry which is preliminary data.</text>
</comment>
<gene>
    <name evidence="2" type="ORF">CGL51_03550</name>
    <name evidence="3" type="ORF">CGL52_02040</name>
</gene>
<dbReference type="Proteomes" id="UP000256877">
    <property type="component" value="Unassembled WGS sequence"/>
</dbReference>
<feature type="transmembrane region" description="Helical" evidence="1">
    <location>
        <begin position="239"/>
        <end position="261"/>
    </location>
</feature>
<keyword evidence="1" id="KW-0472">Membrane</keyword>
<keyword evidence="1" id="KW-0812">Transmembrane</keyword>
<accession>A0A371R1I5</accession>
<name>A0A371R1I5_9CREN</name>
<keyword evidence="1" id="KW-1133">Transmembrane helix</keyword>
<feature type="transmembrane region" description="Helical" evidence="1">
    <location>
        <begin position="191"/>
        <end position="211"/>
    </location>
</feature>
<dbReference type="EMBL" id="NMUE01000007">
    <property type="protein sequence ID" value="RFA97288.1"/>
    <property type="molecule type" value="Genomic_DNA"/>
</dbReference>
<organism evidence="2 5">
    <name type="scientific">Pyrobaculum aerophilum</name>
    <dbReference type="NCBI Taxonomy" id="13773"/>
    <lineage>
        <taxon>Archaea</taxon>
        <taxon>Thermoproteota</taxon>
        <taxon>Thermoprotei</taxon>
        <taxon>Thermoproteales</taxon>
        <taxon>Thermoproteaceae</taxon>
        <taxon>Pyrobaculum</taxon>
    </lineage>
</organism>
<dbReference type="Proteomes" id="UP000257123">
    <property type="component" value="Unassembled WGS sequence"/>
</dbReference>
<dbReference type="RefSeq" id="WP_116420714.1">
    <property type="nucleotide sequence ID" value="NZ_NMUE01000007.1"/>
</dbReference>
<feature type="transmembrane region" description="Helical" evidence="1">
    <location>
        <begin position="42"/>
        <end position="62"/>
    </location>
</feature>
<feature type="transmembrane region" description="Helical" evidence="1">
    <location>
        <begin position="169"/>
        <end position="186"/>
    </location>
</feature>